<accession>A0A2J6TS87</accession>
<keyword evidence="2" id="KW-1185">Reference proteome</keyword>
<protein>
    <submittedName>
        <fullName evidence="1">Uncharacterized protein</fullName>
    </submittedName>
</protein>
<dbReference type="Proteomes" id="UP000235371">
    <property type="component" value="Unassembled WGS sequence"/>
</dbReference>
<dbReference type="AlphaFoldDB" id="A0A2J6TS87"/>
<dbReference type="GeneID" id="36578716"/>
<gene>
    <name evidence="1" type="ORF">K444DRAFT_155495</name>
</gene>
<dbReference type="InParanoid" id="A0A2J6TS87"/>
<dbReference type="EMBL" id="KZ613745">
    <property type="protein sequence ID" value="PMD65880.1"/>
    <property type="molecule type" value="Genomic_DNA"/>
</dbReference>
<sequence>MTPPRCIRVVVANVQRRRRISSPIKKPLLCGGTWFRKLTGRRGASLPGHRSLRSNVDVASGQDNSLHVRLRASWSSNFGQWGCNMAARVFEIAGRQAGRQAVRQSADWRRGGALSARFKDGLVETSTVPNNSQKRNPELRDLHKLCVCIYAYNEALVWPRAGAFG</sequence>
<evidence type="ECO:0000313" key="2">
    <source>
        <dbReference type="Proteomes" id="UP000235371"/>
    </source>
</evidence>
<organism evidence="1 2">
    <name type="scientific">Hyaloscypha bicolor E</name>
    <dbReference type="NCBI Taxonomy" id="1095630"/>
    <lineage>
        <taxon>Eukaryota</taxon>
        <taxon>Fungi</taxon>
        <taxon>Dikarya</taxon>
        <taxon>Ascomycota</taxon>
        <taxon>Pezizomycotina</taxon>
        <taxon>Leotiomycetes</taxon>
        <taxon>Helotiales</taxon>
        <taxon>Hyaloscyphaceae</taxon>
        <taxon>Hyaloscypha</taxon>
        <taxon>Hyaloscypha bicolor</taxon>
    </lineage>
</organism>
<dbReference type="RefSeq" id="XP_024742784.1">
    <property type="nucleotide sequence ID" value="XM_024870634.1"/>
</dbReference>
<proteinExistence type="predicted"/>
<evidence type="ECO:0000313" key="1">
    <source>
        <dbReference type="EMBL" id="PMD65880.1"/>
    </source>
</evidence>
<reference evidence="1 2" key="1">
    <citation type="submission" date="2016-04" db="EMBL/GenBank/DDBJ databases">
        <title>A degradative enzymes factory behind the ericoid mycorrhizal symbiosis.</title>
        <authorList>
            <consortium name="DOE Joint Genome Institute"/>
            <person name="Martino E."/>
            <person name="Morin E."/>
            <person name="Grelet G."/>
            <person name="Kuo A."/>
            <person name="Kohler A."/>
            <person name="Daghino S."/>
            <person name="Barry K."/>
            <person name="Choi C."/>
            <person name="Cichocki N."/>
            <person name="Clum A."/>
            <person name="Copeland A."/>
            <person name="Hainaut M."/>
            <person name="Haridas S."/>
            <person name="Labutti K."/>
            <person name="Lindquist E."/>
            <person name="Lipzen A."/>
            <person name="Khouja H.-R."/>
            <person name="Murat C."/>
            <person name="Ohm R."/>
            <person name="Olson A."/>
            <person name="Spatafora J."/>
            <person name="Veneault-Fourrey C."/>
            <person name="Henrissat B."/>
            <person name="Grigoriev I."/>
            <person name="Martin F."/>
            <person name="Perotto S."/>
        </authorList>
    </citation>
    <scope>NUCLEOTIDE SEQUENCE [LARGE SCALE GENOMIC DNA]</scope>
    <source>
        <strain evidence="1 2">E</strain>
    </source>
</reference>
<name>A0A2J6TS87_9HELO</name>